<evidence type="ECO:0000256" key="2">
    <source>
        <dbReference type="SAM" id="Phobius"/>
    </source>
</evidence>
<dbReference type="OrthoDB" id="515004at2759"/>
<dbReference type="PANTHER" id="PTHR35731:SF1">
    <property type="entry name" value="8-AMINO-7-OXONONANOATE SYNTHASE"/>
    <property type="match status" value="1"/>
</dbReference>
<comment type="caution">
    <text evidence="3">The sequence shown here is derived from an EMBL/GenBank/DDBJ whole genome shotgun (WGS) entry which is preliminary data.</text>
</comment>
<keyword evidence="2" id="KW-1133">Transmembrane helix</keyword>
<dbReference type="GO" id="GO:0009507">
    <property type="term" value="C:chloroplast"/>
    <property type="evidence" value="ECO:0007669"/>
    <property type="project" value="TreeGrafter"/>
</dbReference>
<gene>
    <name evidence="3" type="ORF">ZIOFF_028533</name>
</gene>
<dbReference type="EMBL" id="JACMSC010000008">
    <property type="protein sequence ID" value="KAG6510509.1"/>
    <property type="molecule type" value="Genomic_DNA"/>
</dbReference>
<organism evidence="3 4">
    <name type="scientific">Zingiber officinale</name>
    <name type="common">Ginger</name>
    <name type="synonym">Amomum zingiber</name>
    <dbReference type="NCBI Taxonomy" id="94328"/>
    <lineage>
        <taxon>Eukaryota</taxon>
        <taxon>Viridiplantae</taxon>
        <taxon>Streptophyta</taxon>
        <taxon>Embryophyta</taxon>
        <taxon>Tracheophyta</taxon>
        <taxon>Spermatophyta</taxon>
        <taxon>Magnoliopsida</taxon>
        <taxon>Liliopsida</taxon>
        <taxon>Zingiberales</taxon>
        <taxon>Zingiberaceae</taxon>
        <taxon>Zingiber</taxon>
    </lineage>
</organism>
<keyword evidence="2" id="KW-0812">Transmembrane</keyword>
<dbReference type="PANTHER" id="PTHR35731">
    <property type="entry name" value="8-AMINO-7-OXONONANOATE SYNTHASE"/>
    <property type="match status" value="1"/>
</dbReference>
<reference evidence="3 4" key="1">
    <citation type="submission" date="2020-08" db="EMBL/GenBank/DDBJ databases">
        <title>Plant Genome Project.</title>
        <authorList>
            <person name="Zhang R.-G."/>
        </authorList>
    </citation>
    <scope>NUCLEOTIDE SEQUENCE [LARGE SCALE GENOMIC DNA]</scope>
    <source>
        <tissue evidence="3">Rhizome</tissue>
    </source>
</reference>
<keyword evidence="2" id="KW-0472">Membrane</keyword>
<feature type="coiled-coil region" evidence="1">
    <location>
        <begin position="93"/>
        <end position="156"/>
    </location>
</feature>
<evidence type="ECO:0000313" key="3">
    <source>
        <dbReference type="EMBL" id="KAG6510509.1"/>
    </source>
</evidence>
<dbReference type="Proteomes" id="UP000734854">
    <property type="component" value="Unassembled WGS sequence"/>
</dbReference>
<accession>A0A8J5L917</accession>
<evidence type="ECO:0000313" key="4">
    <source>
        <dbReference type="Proteomes" id="UP000734854"/>
    </source>
</evidence>
<name>A0A8J5L917_ZINOF</name>
<proteinExistence type="predicted"/>
<protein>
    <submittedName>
        <fullName evidence="3">Uncharacterized protein</fullName>
    </submittedName>
</protein>
<dbReference type="AlphaFoldDB" id="A0A8J5L917"/>
<keyword evidence="1" id="KW-0175">Coiled coil</keyword>
<evidence type="ECO:0000256" key="1">
    <source>
        <dbReference type="SAM" id="Coils"/>
    </source>
</evidence>
<sequence>MNALKALQLPPIFFVRPNASVAHRTKPPAGRRRPSLFCFCTANDAGGSSSSEGDKRRQELLARIAMLQTQKVRVTEFLDERSAYLTQFAEEANAELEQIGEKALKDLDEASARILEKLESRAQAIDEAAEVNRQEMEQSEKVLEEFEEQMERDRNEGLFFKSLREKSPVMKEKTAKAAREEARRLEEVGRRSAAASNIRRNIYLALMVVLAVTIGNAVLVSPEVEWRKVAALGLIFVGLLAQLVYEKSLASEEADK</sequence>
<feature type="transmembrane region" description="Helical" evidence="2">
    <location>
        <begin position="226"/>
        <end position="245"/>
    </location>
</feature>
<feature type="transmembrane region" description="Helical" evidence="2">
    <location>
        <begin position="201"/>
        <end position="220"/>
    </location>
</feature>
<keyword evidence="4" id="KW-1185">Reference proteome</keyword>